<keyword evidence="2" id="KW-1185">Reference proteome</keyword>
<comment type="caution">
    <text evidence="1">The sequence shown here is derived from an EMBL/GenBank/DDBJ whole genome shotgun (WGS) entry which is preliminary data.</text>
</comment>
<sequence>MHPIAITSTAIPHPVMAYSQAVRVGNLLFIAGQPGIDFKSGLISNDFETQARQAFTNLSIVLQAAGSSLEKVAKTTIWLVDGSNFDCLNKLYAEYFPTNPPVRSTPVVALPKKEFQLSIEAIATLDE</sequence>
<dbReference type="PANTHER" id="PTHR11803">
    <property type="entry name" value="2-IMINOBUTANOATE/2-IMINOPROPANOATE DEAMINASE RIDA"/>
    <property type="match status" value="1"/>
</dbReference>
<dbReference type="EMBL" id="JBHUOM010000012">
    <property type="protein sequence ID" value="MFD2935121.1"/>
    <property type="molecule type" value="Genomic_DNA"/>
</dbReference>
<organism evidence="1 2">
    <name type="scientific">Spirosoma flavum</name>
    <dbReference type="NCBI Taxonomy" id="2048557"/>
    <lineage>
        <taxon>Bacteria</taxon>
        <taxon>Pseudomonadati</taxon>
        <taxon>Bacteroidota</taxon>
        <taxon>Cytophagia</taxon>
        <taxon>Cytophagales</taxon>
        <taxon>Cytophagaceae</taxon>
        <taxon>Spirosoma</taxon>
    </lineage>
</organism>
<keyword evidence="1" id="KW-0378">Hydrolase</keyword>
<dbReference type="PANTHER" id="PTHR11803:SF39">
    <property type="entry name" value="2-IMINOBUTANOATE_2-IMINOPROPANOATE DEAMINASE"/>
    <property type="match status" value="1"/>
</dbReference>
<dbReference type="InterPro" id="IPR035959">
    <property type="entry name" value="RutC-like_sf"/>
</dbReference>
<gene>
    <name evidence="1" type="ORF">ACFS25_15115</name>
</gene>
<accession>A0ABW6AI00</accession>
<protein>
    <submittedName>
        <fullName evidence="1">RidA family protein</fullName>
        <ecNumber evidence="1">3.5.-.-</ecNumber>
    </submittedName>
</protein>
<dbReference type="Pfam" id="PF01042">
    <property type="entry name" value="Ribonuc_L-PSP"/>
    <property type="match status" value="1"/>
</dbReference>
<dbReference type="Gene3D" id="3.30.1330.40">
    <property type="entry name" value="RutC-like"/>
    <property type="match status" value="1"/>
</dbReference>
<dbReference type="SUPFAM" id="SSF55298">
    <property type="entry name" value="YjgF-like"/>
    <property type="match status" value="1"/>
</dbReference>
<dbReference type="RefSeq" id="WP_381502437.1">
    <property type="nucleotide sequence ID" value="NZ_JBHUOM010000012.1"/>
</dbReference>
<dbReference type="EC" id="3.5.-.-" evidence="1"/>
<reference evidence="2" key="1">
    <citation type="journal article" date="2019" name="Int. J. Syst. Evol. Microbiol.">
        <title>The Global Catalogue of Microorganisms (GCM) 10K type strain sequencing project: providing services to taxonomists for standard genome sequencing and annotation.</title>
        <authorList>
            <consortium name="The Broad Institute Genomics Platform"/>
            <consortium name="The Broad Institute Genome Sequencing Center for Infectious Disease"/>
            <person name="Wu L."/>
            <person name="Ma J."/>
        </authorList>
    </citation>
    <scope>NUCLEOTIDE SEQUENCE [LARGE SCALE GENOMIC DNA]</scope>
    <source>
        <strain evidence="2">KCTC 52490</strain>
    </source>
</reference>
<dbReference type="CDD" id="cd00448">
    <property type="entry name" value="YjgF_YER057c_UK114_family"/>
    <property type="match status" value="1"/>
</dbReference>
<proteinExistence type="predicted"/>
<dbReference type="Proteomes" id="UP001597512">
    <property type="component" value="Unassembled WGS sequence"/>
</dbReference>
<evidence type="ECO:0000313" key="1">
    <source>
        <dbReference type="EMBL" id="MFD2935121.1"/>
    </source>
</evidence>
<name>A0ABW6AI00_9BACT</name>
<evidence type="ECO:0000313" key="2">
    <source>
        <dbReference type="Proteomes" id="UP001597512"/>
    </source>
</evidence>
<dbReference type="InterPro" id="IPR006175">
    <property type="entry name" value="YjgF/YER057c/UK114"/>
</dbReference>
<dbReference type="GO" id="GO:0016787">
    <property type="term" value="F:hydrolase activity"/>
    <property type="evidence" value="ECO:0007669"/>
    <property type="project" value="UniProtKB-KW"/>
</dbReference>